<dbReference type="InterPro" id="IPR007590">
    <property type="entry name" value="Saf4/Yju2"/>
</dbReference>
<proteinExistence type="predicted"/>
<reference evidence="2 3" key="1">
    <citation type="journal article" date="2014" name="BMC Genomics">
        <title>Comparative genome sequencing reveals chemotype-specific gene clusters in the toxigenic black mold Stachybotrys.</title>
        <authorList>
            <person name="Semeiks J."/>
            <person name="Borek D."/>
            <person name="Otwinowski Z."/>
            <person name="Grishin N.V."/>
        </authorList>
    </citation>
    <scope>NUCLEOTIDE SEQUENCE [LARGE SCALE GENOMIC DNA]</scope>
    <source>
        <strain evidence="2 3">IBT 40285</strain>
    </source>
</reference>
<dbReference type="EMBL" id="KL660898">
    <property type="protein sequence ID" value="KFA60695.1"/>
    <property type="molecule type" value="Genomic_DNA"/>
</dbReference>
<dbReference type="FunCoup" id="A0A084Q9R0">
    <property type="interactions" value="685"/>
</dbReference>
<accession>A0A084Q9R0</accession>
<dbReference type="GO" id="GO:0071006">
    <property type="term" value="C:U2-type catalytic step 1 spliceosome"/>
    <property type="evidence" value="ECO:0007669"/>
    <property type="project" value="TreeGrafter"/>
</dbReference>
<evidence type="ECO:0000256" key="1">
    <source>
        <dbReference type="SAM" id="MobiDB-lite"/>
    </source>
</evidence>
<name>A0A084Q9R0_STAC4</name>
<feature type="region of interest" description="Disordered" evidence="1">
    <location>
        <begin position="73"/>
        <end position="115"/>
    </location>
</feature>
<evidence type="ECO:0000313" key="2">
    <source>
        <dbReference type="EMBL" id="KFA60695.1"/>
    </source>
</evidence>
<feature type="compositionally biased region" description="Low complexity" evidence="1">
    <location>
        <begin position="103"/>
        <end position="115"/>
    </location>
</feature>
<dbReference type="HOGENOM" id="CLU_053603_2_3_1"/>
<dbReference type="GO" id="GO:0000398">
    <property type="term" value="P:mRNA splicing, via spliceosome"/>
    <property type="evidence" value="ECO:0007669"/>
    <property type="project" value="InterPro"/>
</dbReference>
<dbReference type="PANTHER" id="PTHR12111:SF1">
    <property type="entry name" value="SPLICING FACTOR YJU2"/>
    <property type="match status" value="1"/>
</dbReference>
<dbReference type="Pfam" id="PF04502">
    <property type="entry name" value="Saf4_Yju2"/>
    <property type="match status" value="1"/>
</dbReference>
<dbReference type="Proteomes" id="UP000028524">
    <property type="component" value="Unassembled WGS sequence"/>
</dbReference>
<keyword evidence="3" id="KW-1185">Reference proteome</keyword>
<protein>
    <recommendedName>
        <fullName evidence="4">Splicing factor YJU2</fullName>
    </recommendedName>
</protein>
<dbReference type="InParanoid" id="A0A084Q9R0"/>
<dbReference type="STRING" id="1283841.A0A084Q9R0"/>
<evidence type="ECO:0008006" key="4">
    <source>
        <dbReference type="Google" id="ProtNLM"/>
    </source>
</evidence>
<dbReference type="PANTHER" id="PTHR12111">
    <property type="entry name" value="SPLICING FACTOR YJU2"/>
    <property type="match status" value="1"/>
</dbReference>
<dbReference type="OrthoDB" id="674963at2759"/>
<sequence length="152" mass="17261">MSERKVLSKYYPHDFDPRQYIGKGTKFNARKGIADETHIGIIIFRFFIQCPQCAAEITYKTDPQTGDYACERGAARSSQAWRPSDTEEETTEERIGRLEQDEQQQQGKQGHGTTIKQLEKHTLVAETDIAFADALDEIQLRNAGATEFMAQT</sequence>
<organism evidence="2 3">
    <name type="scientific">Stachybotrys chlorohalonatus (strain IBT 40285)</name>
    <dbReference type="NCBI Taxonomy" id="1283841"/>
    <lineage>
        <taxon>Eukaryota</taxon>
        <taxon>Fungi</taxon>
        <taxon>Dikarya</taxon>
        <taxon>Ascomycota</taxon>
        <taxon>Pezizomycotina</taxon>
        <taxon>Sordariomycetes</taxon>
        <taxon>Hypocreomycetidae</taxon>
        <taxon>Hypocreales</taxon>
        <taxon>Stachybotryaceae</taxon>
        <taxon>Stachybotrys</taxon>
    </lineage>
</organism>
<gene>
    <name evidence="2" type="ORF">S40285_05061</name>
</gene>
<evidence type="ECO:0000313" key="3">
    <source>
        <dbReference type="Proteomes" id="UP000028524"/>
    </source>
</evidence>
<dbReference type="AlphaFoldDB" id="A0A084Q9R0"/>